<dbReference type="Pfam" id="PF12389">
    <property type="entry name" value="Peptidase_M73"/>
    <property type="match status" value="1"/>
</dbReference>
<keyword evidence="3" id="KW-1185">Reference proteome</keyword>
<feature type="chain" id="PRO_5045150267" evidence="1">
    <location>
        <begin position="29"/>
        <end position="185"/>
    </location>
</feature>
<dbReference type="RefSeq" id="WP_353863706.1">
    <property type="nucleotide sequence ID" value="NZ_CP088295.1"/>
</dbReference>
<evidence type="ECO:0000256" key="1">
    <source>
        <dbReference type="SAM" id="SignalP"/>
    </source>
</evidence>
<organism evidence="2 3">
    <name type="scientific">Svornostia abyssi</name>
    <dbReference type="NCBI Taxonomy" id="2898438"/>
    <lineage>
        <taxon>Bacteria</taxon>
        <taxon>Bacillati</taxon>
        <taxon>Actinomycetota</taxon>
        <taxon>Thermoleophilia</taxon>
        <taxon>Solirubrobacterales</taxon>
        <taxon>Baekduiaceae</taxon>
        <taxon>Svornostia</taxon>
    </lineage>
</organism>
<protein>
    <submittedName>
        <fullName evidence="2">CalY family protein</fullName>
    </submittedName>
</protein>
<evidence type="ECO:0000313" key="3">
    <source>
        <dbReference type="Proteomes" id="UP001058860"/>
    </source>
</evidence>
<accession>A0ABY5PET3</accession>
<dbReference type="InterPro" id="IPR022121">
    <property type="entry name" value="Peptidase_M73_camelysin"/>
</dbReference>
<sequence>MKTTRAKLITSAVILALLGVVASGTVHSAFSTTTSNAGNSYGAGTVALSDNDSGSALFSMSNLKPGDTLTKCIKVDYTGSLTSAVKLYGTTGGTGLDQYLDVVVRRGSFPGAPPASNACTGFSSSATIHNGTLTAFPDSYAAGLSEGSWTNGTSNVYEITVTLQDNNSAQGLTATQTFTWEARSS</sequence>
<feature type="signal peptide" evidence="1">
    <location>
        <begin position="1"/>
        <end position="28"/>
    </location>
</feature>
<evidence type="ECO:0000313" key="2">
    <source>
        <dbReference type="EMBL" id="UUY03194.1"/>
    </source>
</evidence>
<keyword evidence="1" id="KW-0732">Signal</keyword>
<gene>
    <name evidence="2" type="ORF">LRS13_21370</name>
</gene>
<dbReference type="Proteomes" id="UP001058860">
    <property type="component" value="Chromosome"/>
</dbReference>
<dbReference type="EMBL" id="CP088295">
    <property type="protein sequence ID" value="UUY03194.1"/>
    <property type="molecule type" value="Genomic_DNA"/>
</dbReference>
<name>A0ABY5PET3_9ACTN</name>
<reference evidence="3" key="1">
    <citation type="submission" date="2021-11" db="EMBL/GenBank/DDBJ databases">
        <title>Cultivation dependent microbiological survey of springs from the worlds oldest radium mine currently devoted to the extraction of radon-saturated water.</title>
        <authorList>
            <person name="Kapinusova G."/>
            <person name="Smrhova T."/>
            <person name="Strejcek M."/>
            <person name="Suman J."/>
            <person name="Jani K."/>
            <person name="Pajer P."/>
            <person name="Uhlik O."/>
        </authorList>
    </citation>
    <scope>NUCLEOTIDE SEQUENCE [LARGE SCALE GENOMIC DNA]</scope>
    <source>
        <strain evidence="3">J379</strain>
    </source>
</reference>
<proteinExistence type="predicted"/>